<dbReference type="OrthoDB" id="3564260at2759"/>
<evidence type="ECO:0000313" key="2">
    <source>
        <dbReference type="EMBL" id="KIM93356.1"/>
    </source>
</evidence>
<protein>
    <recommendedName>
        <fullName evidence="1">CHAT domain-containing protein</fullName>
    </recommendedName>
</protein>
<reference evidence="3" key="2">
    <citation type="submission" date="2015-01" db="EMBL/GenBank/DDBJ databases">
        <title>Evolutionary Origins and Diversification of the Mycorrhizal Mutualists.</title>
        <authorList>
            <consortium name="DOE Joint Genome Institute"/>
            <consortium name="Mycorrhizal Genomics Consortium"/>
            <person name="Kohler A."/>
            <person name="Kuo A."/>
            <person name="Nagy L.G."/>
            <person name="Floudas D."/>
            <person name="Copeland A."/>
            <person name="Barry K.W."/>
            <person name="Cichocki N."/>
            <person name="Veneault-Fourrey C."/>
            <person name="LaButti K."/>
            <person name="Lindquist E.A."/>
            <person name="Lipzen A."/>
            <person name="Lundell T."/>
            <person name="Morin E."/>
            <person name="Murat C."/>
            <person name="Riley R."/>
            <person name="Ohm R."/>
            <person name="Sun H."/>
            <person name="Tunlid A."/>
            <person name="Henrissat B."/>
            <person name="Grigoriev I.V."/>
            <person name="Hibbett D.S."/>
            <person name="Martin F."/>
        </authorList>
    </citation>
    <scope>NUCLEOTIDE SEQUENCE [LARGE SCALE GENOMIC DNA]</scope>
    <source>
        <strain evidence="3">Zn</strain>
    </source>
</reference>
<dbReference type="AlphaFoldDB" id="A0A0C3GSB6"/>
<evidence type="ECO:0000313" key="3">
    <source>
        <dbReference type="Proteomes" id="UP000054321"/>
    </source>
</evidence>
<sequence>MLLATHGTLDYRSPMLSNISLREKLRVVDLVRCSKAPALIIFAACLSGLGSTTAASDITGFSQSLLSNGCKSFIGAFWRVNDISTMFFTTLFSRHLREPKGEVAPDEVFHSVQKELFCMTHEQAKAHVQDLIDTWNAMSKEGKKPGRLVKKGDWYLKKVFGNLEGIDWKHPFHYASMALVGDGTVKFAST</sequence>
<dbReference type="Proteomes" id="UP000054321">
    <property type="component" value="Unassembled WGS sequence"/>
</dbReference>
<feature type="domain" description="CHAT" evidence="1">
    <location>
        <begin position="3"/>
        <end position="127"/>
    </location>
</feature>
<reference evidence="2 3" key="1">
    <citation type="submission" date="2014-04" db="EMBL/GenBank/DDBJ databases">
        <authorList>
            <consortium name="DOE Joint Genome Institute"/>
            <person name="Kuo A."/>
            <person name="Martino E."/>
            <person name="Perotto S."/>
            <person name="Kohler A."/>
            <person name="Nagy L.G."/>
            <person name="Floudas D."/>
            <person name="Copeland A."/>
            <person name="Barry K.W."/>
            <person name="Cichocki N."/>
            <person name="Veneault-Fourrey C."/>
            <person name="LaButti K."/>
            <person name="Lindquist E.A."/>
            <person name="Lipzen A."/>
            <person name="Lundell T."/>
            <person name="Morin E."/>
            <person name="Murat C."/>
            <person name="Sun H."/>
            <person name="Tunlid A."/>
            <person name="Henrissat B."/>
            <person name="Grigoriev I.V."/>
            <person name="Hibbett D.S."/>
            <person name="Martin F."/>
            <person name="Nordberg H.P."/>
            <person name="Cantor M.N."/>
            <person name="Hua S.X."/>
        </authorList>
    </citation>
    <scope>NUCLEOTIDE SEQUENCE [LARGE SCALE GENOMIC DNA]</scope>
    <source>
        <strain evidence="2 3">Zn</strain>
    </source>
</reference>
<dbReference type="HOGENOM" id="CLU_1428400_0_0_1"/>
<dbReference type="InParanoid" id="A0A0C3GSB6"/>
<organism evidence="2 3">
    <name type="scientific">Oidiodendron maius (strain Zn)</name>
    <dbReference type="NCBI Taxonomy" id="913774"/>
    <lineage>
        <taxon>Eukaryota</taxon>
        <taxon>Fungi</taxon>
        <taxon>Dikarya</taxon>
        <taxon>Ascomycota</taxon>
        <taxon>Pezizomycotina</taxon>
        <taxon>Leotiomycetes</taxon>
        <taxon>Leotiomycetes incertae sedis</taxon>
        <taxon>Myxotrichaceae</taxon>
        <taxon>Oidiodendron</taxon>
    </lineage>
</organism>
<dbReference type="STRING" id="913774.A0A0C3GSB6"/>
<dbReference type="InterPro" id="IPR024983">
    <property type="entry name" value="CHAT_dom"/>
</dbReference>
<name>A0A0C3GSB6_OIDMZ</name>
<evidence type="ECO:0000259" key="1">
    <source>
        <dbReference type="Pfam" id="PF12770"/>
    </source>
</evidence>
<accession>A0A0C3GSB6</accession>
<keyword evidence="3" id="KW-1185">Reference proteome</keyword>
<dbReference type="Pfam" id="PF12770">
    <property type="entry name" value="CHAT"/>
    <property type="match status" value="1"/>
</dbReference>
<proteinExistence type="predicted"/>
<dbReference type="EMBL" id="KN832896">
    <property type="protein sequence ID" value="KIM93356.1"/>
    <property type="molecule type" value="Genomic_DNA"/>
</dbReference>
<gene>
    <name evidence="2" type="ORF">OIDMADRAFT_35849</name>
</gene>